<proteinExistence type="predicted"/>
<evidence type="ECO:0000313" key="2">
    <source>
        <dbReference type="EMBL" id="VWC81378.1"/>
    </source>
</evidence>
<organism evidence="2 3">
    <name type="scientific">Burkholderia lata (strain ATCC 17760 / DSM 23089 / LMG 22485 / NCIMB 9086 / R18194 / 383)</name>
    <dbReference type="NCBI Taxonomy" id="482957"/>
    <lineage>
        <taxon>Bacteria</taxon>
        <taxon>Pseudomonadati</taxon>
        <taxon>Pseudomonadota</taxon>
        <taxon>Betaproteobacteria</taxon>
        <taxon>Burkholderiales</taxon>
        <taxon>Burkholderiaceae</taxon>
        <taxon>Burkholderia</taxon>
        <taxon>Burkholderia cepacia complex</taxon>
    </lineage>
</organism>
<dbReference type="EMBL" id="CABVQN010000004">
    <property type="protein sequence ID" value="VWC81378.1"/>
    <property type="molecule type" value="Genomic_DNA"/>
</dbReference>
<keyword evidence="1" id="KW-0472">Membrane</keyword>
<keyword evidence="1" id="KW-0812">Transmembrane</keyword>
<protein>
    <submittedName>
        <fullName evidence="2">Uncharacterized protein</fullName>
    </submittedName>
</protein>
<reference evidence="2 3" key="1">
    <citation type="submission" date="2019-09" db="EMBL/GenBank/DDBJ databases">
        <authorList>
            <person name="Depoorter E."/>
        </authorList>
    </citation>
    <scope>NUCLEOTIDE SEQUENCE [LARGE SCALE GENOMIC DNA]</scope>
    <source>
        <strain evidence="2">R-39750</strain>
    </source>
</reference>
<feature type="transmembrane region" description="Helical" evidence="1">
    <location>
        <begin position="32"/>
        <end position="52"/>
    </location>
</feature>
<evidence type="ECO:0000256" key="1">
    <source>
        <dbReference type="SAM" id="Phobius"/>
    </source>
</evidence>
<dbReference type="AlphaFoldDB" id="A0A6P2V5G8"/>
<keyword evidence="1" id="KW-1133">Transmembrane helix</keyword>
<name>A0A6P2V5G8_BURL3</name>
<evidence type="ECO:0000313" key="3">
    <source>
        <dbReference type="Proteomes" id="UP000494110"/>
    </source>
</evidence>
<accession>A0A6P2V5G8</accession>
<gene>
    <name evidence="2" type="ORF">BLA39750_01224</name>
</gene>
<dbReference type="RefSeq" id="WP_175011367.1">
    <property type="nucleotide sequence ID" value="NZ_CABVQN010000004.1"/>
</dbReference>
<dbReference type="Proteomes" id="UP000494110">
    <property type="component" value="Unassembled WGS sequence"/>
</dbReference>
<sequence>MGYHHFSIGHEIAVAAVRGVVYAVERHLFRGMSLSEILVIGILIIAVVGLIGRRRPVY</sequence>